<dbReference type="RefSeq" id="WP_236996949.1">
    <property type="nucleotide sequence ID" value="NZ_JAKKOR010000003.1"/>
</dbReference>
<dbReference type="SUPFAM" id="SSF103473">
    <property type="entry name" value="MFS general substrate transporter"/>
    <property type="match status" value="1"/>
</dbReference>
<dbReference type="Gene3D" id="1.20.1250.20">
    <property type="entry name" value="MFS general substrate transporter like domains"/>
    <property type="match status" value="1"/>
</dbReference>
<feature type="transmembrane region" description="Helical" evidence="6">
    <location>
        <begin position="60"/>
        <end position="78"/>
    </location>
</feature>
<keyword evidence="2" id="KW-0813">Transport</keyword>
<feature type="transmembrane region" description="Helical" evidence="6">
    <location>
        <begin position="276"/>
        <end position="300"/>
    </location>
</feature>
<protein>
    <submittedName>
        <fullName evidence="8">MFS transporter</fullName>
    </submittedName>
</protein>
<dbReference type="EMBL" id="JAKKOR010000003">
    <property type="protein sequence ID" value="MCF8587720.1"/>
    <property type="molecule type" value="Genomic_DNA"/>
</dbReference>
<dbReference type="PROSITE" id="PS50850">
    <property type="entry name" value="MFS"/>
    <property type="match status" value="1"/>
</dbReference>
<keyword evidence="3 6" id="KW-0812">Transmembrane</keyword>
<name>A0ABS9IQ82_9ACTN</name>
<proteinExistence type="predicted"/>
<keyword evidence="4 6" id="KW-1133">Transmembrane helix</keyword>
<feature type="transmembrane region" description="Helical" evidence="6">
    <location>
        <begin position="208"/>
        <end position="229"/>
    </location>
</feature>
<feature type="transmembrane region" description="Helical" evidence="6">
    <location>
        <begin position="235"/>
        <end position="255"/>
    </location>
</feature>
<accession>A0ABS9IQ82</accession>
<evidence type="ECO:0000259" key="7">
    <source>
        <dbReference type="PROSITE" id="PS50850"/>
    </source>
</evidence>
<dbReference type="Pfam" id="PF07690">
    <property type="entry name" value="MFS_1"/>
    <property type="match status" value="1"/>
</dbReference>
<feature type="transmembrane region" description="Helical" evidence="6">
    <location>
        <begin position="146"/>
        <end position="166"/>
    </location>
</feature>
<feature type="transmembrane region" description="Helical" evidence="6">
    <location>
        <begin position="178"/>
        <end position="196"/>
    </location>
</feature>
<evidence type="ECO:0000256" key="5">
    <source>
        <dbReference type="ARBA" id="ARBA00023136"/>
    </source>
</evidence>
<dbReference type="Gene3D" id="1.20.1720.10">
    <property type="entry name" value="Multidrug resistance protein D"/>
    <property type="match status" value="1"/>
</dbReference>
<evidence type="ECO:0000256" key="1">
    <source>
        <dbReference type="ARBA" id="ARBA00004651"/>
    </source>
</evidence>
<evidence type="ECO:0000313" key="9">
    <source>
        <dbReference type="Proteomes" id="UP001200110"/>
    </source>
</evidence>
<keyword evidence="5 6" id="KW-0472">Membrane</keyword>
<dbReference type="InterPro" id="IPR020846">
    <property type="entry name" value="MFS_dom"/>
</dbReference>
<reference evidence="8 9" key="1">
    <citation type="submission" date="2022-01" db="EMBL/GenBank/DDBJ databases">
        <authorList>
            <person name="Huang Y."/>
        </authorList>
    </citation>
    <scope>NUCLEOTIDE SEQUENCE [LARGE SCALE GENOMIC DNA]</scope>
    <source>
        <strain evidence="8 9">HY366</strain>
    </source>
</reference>
<dbReference type="InterPro" id="IPR011701">
    <property type="entry name" value="MFS"/>
</dbReference>
<feature type="transmembrane region" description="Helical" evidence="6">
    <location>
        <begin position="90"/>
        <end position="109"/>
    </location>
</feature>
<keyword evidence="9" id="KW-1185">Reference proteome</keyword>
<dbReference type="InterPro" id="IPR036259">
    <property type="entry name" value="MFS_trans_sf"/>
</dbReference>
<organism evidence="8 9">
    <name type="scientific">Gordonia liuliyuniae</name>
    <dbReference type="NCBI Taxonomy" id="2911517"/>
    <lineage>
        <taxon>Bacteria</taxon>
        <taxon>Bacillati</taxon>
        <taxon>Actinomycetota</taxon>
        <taxon>Actinomycetes</taxon>
        <taxon>Mycobacteriales</taxon>
        <taxon>Gordoniaceae</taxon>
        <taxon>Gordonia</taxon>
    </lineage>
</organism>
<feature type="transmembrane region" description="Helical" evidence="6">
    <location>
        <begin position="375"/>
        <end position="399"/>
    </location>
</feature>
<dbReference type="Proteomes" id="UP001200110">
    <property type="component" value="Unassembled WGS sequence"/>
</dbReference>
<dbReference type="PANTHER" id="PTHR42718:SF9">
    <property type="entry name" value="MAJOR FACILITATOR SUPERFAMILY MULTIDRUG TRANSPORTER MFSC"/>
    <property type="match status" value="1"/>
</dbReference>
<feature type="transmembrane region" description="Helical" evidence="6">
    <location>
        <begin position="457"/>
        <end position="478"/>
    </location>
</feature>
<sequence length="500" mass="51590">MTDSSGTVVPPRIDAEPGWTPRLALSLLSLVLVLELLSVSYMMVSMAVLPISAEYQTAQGAWMITAFLLVGAVLSPLLGKLADIIGKRKVILVCIVVSAIGSVISAVAISYAVMIFGRALSGVLVPTLFLSYSLIRDVFPAKTVPLAVSICTAGCGLITVAAPFLTGWLIDSFGWRSLFWFFTAVLAVCLAMIMCTTPETPIRLHASLDVLGSVLIGAGLAGVLVAVSFGPEWGWAAPSTLSFLVVGVILTAAWYQSASRVTDPLIRLDVLRRPSIAWTVTAAGSIYGLGAVFSVILPIMAMTPQTLGLGYGWGLTAEGYAIFQVPLGGMTMLGGIVVGTTCGRGMHPRILLMIAMTLSGVGGIATALFHDNKALLFVLAGVVGAGMGMGYAAIPNMLIKAAPPELQASTASVAGVVQSLSSAVLPVVAFAIMNNSFMADLPAEQTGGAVVYTDGGYVAAFFLVAATAVVGLVAAVALPKITHQFQAEQSPVGSAVAGTH</sequence>
<evidence type="ECO:0000313" key="8">
    <source>
        <dbReference type="EMBL" id="MCF8587720.1"/>
    </source>
</evidence>
<feature type="transmembrane region" description="Helical" evidence="6">
    <location>
        <begin position="23"/>
        <end position="48"/>
    </location>
</feature>
<feature type="transmembrane region" description="Helical" evidence="6">
    <location>
        <begin position="350"/>
        <end position="369"/>
    </location>
</feature>
<feature type="transmembrane region" description="Helical" evidence="6">
    <location>
        <begin position="320"/>
        <end position="338"/>
    </location>
</feature>
<evidence type="ECO:0000256" key="6">
    <source>
        <dbReference type="SAM" id="Phobius"/>
    </source>
</evidence>
<feature type="domain" description="Major facilitator superfamily (MFS) profile" evidence="7">
    <location>
        <begin position="24"/>
        <end position="483"/>
    </location>
</feature>
<comment type="subcellular location">
    <subcellularLocation>
        <location evidence="1">Cell membrane</location>
        <topology evidence="1">Multi-pass membrane protein</topology>
    </subcellularLocation>
</comment>
<evidence type="ECO:0000256" key="3">
    <source>
        <dbReference type="ARBA" id="ARBA00022692"/>
    </source>
</evidence>
<evidence type="ECO:0000256" key="4">
    <source>
        <dbReference type="ARBA" id="ARBA00022989"/>
    </source>
</evidence>
<feature type="transmembrane region" description="Helical" evidence="6">
    <location>
        <begin position="115"/>
        <end position="134"/>
    </location>
</feature>
<gene>
    <name evidence="8" type="ORF">L5G33_04455</name>
</gene>
<feature type="transmembrane region" description="Helical" evidence="6">
    <location>
        <begin position="411"/>
        <end position="433"/>
    </location>
</feature>
<dbReference type="PANTHER" id="PTHR42718">
    <property type="entry name" value="MAJOR FACILITATOR SUPERFAMILY MULTIDRUG TRANSPORTER MFSC"/>
    <property type="match status" value="1"/>
</dbReference>
<evidence type="ECO:0000256" key="2">
    <source>
        <dbReference type="ARBA" id="ARBA00022448"/>
    </source>
</evidence>
<comment type="caution">
    <text evidence="8">The sequence shown here is derived from an EMBL/GenBank/DDBJ whole genome shotgun (WGS) entry which is preliminary data.</text>
</comment>